<dbReference type="RefSeq" id="YP_013604966.1">
    <property type="nucleotide sequence ID" value="NC_133255.1"/>
</dbReference>
<accession>A0A5P1M5W1</accession>
<keyword evidence="2" id="KW-1185">Reference proteome</keyword>
<gene>
    <name evidence="1" type="ORF">HEDJPLGI_00059</name>
</gene>
<evidence type="ECO:0000313" key="2">
    <source>
        <dbReference type="Proteomes" id="UP000336257"/>
    </source>
</evidence>
<organism evidence="1 2">
    <name type="scientific">Escherichia phage vB_EcoS-26175I</name>
    <dbReference type="NCBI Taxonomy" id="2576478"/>
    <lineage>
        <taxon>Viruses</taxon>
        <taxon>Duplodnaviria</taxon>
        <taxon>Heunggongvirae</taxon>
        <taxon>Uroviricota</taxon>
        <taxon>Caudoviricetes</taxon>
        <taxon>Demerecviridae</taxon>
        <taxon>Markadamsvirinae</taxon>
        <taxon>Epseptimavirus</taxon>
        <taxon>Epseptimavirus ev26175I</taxon>
    </lineage>
</organism>
<evidence type="ECO:0000313" key="1">
    <source>
        <dbReference type="EMBL" id="QDJ99980.1"/>
    </source>
</evidence>
<protein>
    <submittedName>
        <fullName evidence="1">Uncharacterized protein</fullName>
    </submittedName>
</protein>
<reference evidence="1 2" key="1">
    <citation type="journal article" date="2019" name="Front. Microbiol.">
        <title>Natural Occurrence of Escherichia coli-Infecting Bacteriophages in Clinical Samples.</title>
        <authorList>
            <person name="Pacifico C."/>
            <person name="Hilbert M."/>
            <person name="Sofka D."/>
            <person name="Dinhopl N."/>
            <person name="Pap I.-J."/>
            <person name="Aspoeck C."/>
            <person name="Carrico J.A."/>
            <person name="Hilbert F."/>
        </authorList>
    </citation>
    <scope>NUCLEOTIDE SEQUENCE [LARGE SCALE GENOMIC DNA]</scope>
</reference>
<proteinExistence type="predicted"/>
<dbReference type="EMBL" id="MK907267">
    <property type="protein sequence ID" value="QDJ99980.1"/>
    <property type="molecule type" value="Genomic_DNA"/>
</dbReference>
<dbReference type="GeneID" id="300174972"/>
<name>A0A5P1M5W1_9CAUD</name>
<dbReference type="Proteomes" id="UP000336257">
    <property type="component" value="Segment"/>
</dbReference>
<sequence>MEREERYVVIKLSDIEKALELGHISDSTIVSLEHILTKLWYSRAQRGKRISKPLW</sequence>